<dbReference type="AlphaFoldDB" id="A0A7W9AJS6"/>
<gene>
    <name evidence="2" type="ORF">FHS49_003008</name>
</gene>
<keyword evidence="3" id="KW-1185">Reference proteome</keyword>
<keyword evidence="1" id="KW-1133">Transmembrane helix</keyword>
<name>A0A7W9AJS6_9SPHN</name>
<organism evidence="2 3">
    <name type="scientific">Sphingobium boeckii</name>
    <dbReference type="NCBI Taxonomy" id="1082345"/>
    <lineage>
        <taxon>Bacteria</taxon>
        <taxon>Pseudomonadati</taxon>
        <taxon>Pseudomonadota</taxon>
        <taxon>Alphaproteobacteria</taxon>
        <taxon>Sphingomonadales</taxon>
        <taxon>Sphingomonadaceae</taxon>
        <taxon>Sphingobium</taxon>
    </lineage>
</organism>
<dbReference type="Proteomes" id="UP000549617">
    <property type="component" value="Unassembled WGS sequence"/>
</dbReference>
<feature type="transmembrane region" description="Helical" evidence="1">
    <location>
        <begin position="56"/>
        <end position="79"/>
    </location>
</feature>
<accession>A0A7W9AJS6</accession>
<dbReference type="RefSeq" id="WP_184020009.1">
    <property type="nucleotide sequence ID" value="NZ_JACIJC010000005.1"/>
</dbReference>
<dbReference type="InterPro" id="IPR009325">
    <property type="entry name" value="DUF983"/>
</dbReference>
<sequence length="120" mass="13064">MNTALSTSTRIKRGLLKRCPACGDAPLFHAYLKVTPTCPQCGEDNGRHRVDDAASYFTVLLVGHLILAPVLLIEAFWLMPLWQSLAIIFPLMIGITLLWLPFIKGGVLGALSAFAKDGGR</sequence>
<keyword evidence="1" id="KW-0472">Membrane</keyword>
<dbReference type="Pfam" id="PF06170">
    <property type="entry name" value="DUF983"/>
    <property type="match status" value="1"/>
</dbReference>
<comment type="caution">
    <text evidence="2">The sequence shown here is derived from an EMBL/GenBank/DDBJ whole genome shotgun (WGS) entry which is preliminary data.</text>
</comment>
<reference evidence="2 3" key="1">
    <citation type="submission" date="2020-08" db="EMBL/GenBank/DDBJ databases">
        <title>Genomic Encyclopedia of Type Strains, Phase IV (KMG-IV): sequencing the most valuable type-strain genomes for metagenomic binning, comparative biology and taxonomic classification.</title>
        <authorList>
            <person name="Goeker M."/>
        </authorList>
    </citation>
    <scope>NUCLEOTIDE SEQUENCE [LARGE SCALE GENOMIC DNA]</scope>
    <source>
        <strain evidence="2 3">DSM 25079</strain>
    </source>
</reference>
<protein>
    <submittedName>
        <fullName evidence="2">Uncharacterized protein (DUF983 family)</fullName>
    </submittedName>
</protein>
<feature type="transmembrane region" description="Helical" evidence="1">
    <location>
        <begin position="85"/>
        <end position="114"/>
    </location>
</feature>
<evidence type="ECO:0000313" key="2">
    <source>
        <dbReference type="EMBL" id="MBB5686980.1"/>
    </source>
</evidence>
<dbReference type="EMBL" id="JACIJC010000005">
    <property type="protein sequence ID" value="MBB5686980.1"/>
    <property type="molecule type" value="Genomic_DNA"/>
</dbReference>
<evidence type="ECO:0000313" key="3">
    <source>
        <dbReference type="Proteomes" id="UP000549617"/>
    </source>
</evidence>
<keyword evidence="1" id="KW-0812">Transmembrane</keyword>
<proteinExistence type="predicted"/>
<evidence type="ECO:0000256" key="1">
    <source>
        <dbReference type="SAM" id="Phobius"/>
    </source>
</evidence>